<dbReference type="CDD" id="cd02964">
    <property type="entry name" value="TryX_like_family"/>
    <property type="match status" value="1"/>
</dbReference>
<evidence type="ECO:0000259" key="8">
    <source>
        <dbReference type="PROSITE" id="PS51352"/>
    </source>
</evidence>
<dbReference type="PANTHER" id="PTHR13871:SF103">
    <property type="entry name" value="THIOREDOXIN DOMAIN-CONTAINING PROTEIN"/>
    <property type="match status" value="1"/>
</dbReference>
<accession>A0A913HH17</accession>
<proteinExistence type="inferred from homology"/>
<comment type="catalytic activity">
    <reaction evidence="6">
        <text>[protein]-dithiol + NAD(+) = [protein]-disulfide + NADH + H(+)</text>
        <dbReference type="Rhea" id="RHEA:18749"/>
        <dbReference type="Rhea" id="RHEA-COMP:10593"/>
        <dbReference type="Rhea" id="RHEA-COMP:10594"/>
        <dbReference type="ChEBI" id="CHEBI:15378"/>
        <dbReference type="ChEBI" id="CHEBI:29950"/>
        <dbReference type="ChEBI" id="CHEBI:50058"/>
        <dbReference type="ChEBI" id="CHEBI:57540"/>
        <dbReference type="ChEBI" id="CHEBI:57945"/>
        <dbReference type="EC" id="1.8.1.8"/>
    </reaction>
</comment>
<comment type="similarity">
    <text evidence="5">Belongs to the nucleoredoxin family.</text>
</comment>
<dbReference type="PROSITE" id="PS51352">
    <property type="entry name" value="THIOREDOXIN_2"/>
    <property type="match status" value="1"/>
</dbReference>
<dbReference type="Gene3D" id="3.40.30.10">
    <property type="entry name" value="Glutaredoxin"/>
    <property type="match status" value="1"/>
</dbReference>
<protein>
    <recommendedName>
        <fullName evidence="1">protein-disulfide reductase</fullName>
        <ecNumber evidence="1">1.8.1.8</ecNumber>
    </recommendedName>
</protein>
<evidence type="ECO:0000256" key="4">
    <source>
        <dbReference type="ARBA" id="ARBA00023027"/>
    </source>
</evidence>
<dbReference type="InterPro" id="IPR013766">
    <property type="entry name" value="Thioredoxin_domain"/>
</dbReference>
<dbReference type="GO" id="GO:0047134">
    <property type="term" value="F:protein-disulfide reductase [NAD(P)H] activity"/>
    <property type="evidence" value="ECO:0007669"/>
    <property type="project" value="UniProtKB-EC"/>
</dbReference>
<reference evidence="10" key="1">
    <citation type="submission" date="2022-10" db="UniProtKB">
        <authorList>
            <consortium name="WormBaseParasite"/>
        </authorList>
    </citation>
    <scope>IDENTIFICATION</scope>
</reference>
<keyword evidence="4" id="KW-0520">NAD</keyword>
<organism evidence="10">
    <name type="scientific">Strongyloides stercoralis</name>
    <name type="common">Threadworm</name>
    <dbReference type="NCBI Taxonomy" id="6248"/>
    <lineage>
        <taxon>Eukaryota</taxon>
        <taxon>Metazoa</taxon>
        <taxon>Ecdysozoa</taxon>
        <taxon>Nematoda</taxon>
        <taxon>Chromadorea</taxon>
        <taxon>Rhabditida</taxon>
        <taxon>Tylenchina</taxon>
        <taxon>Panagrolaimomorpha</taxon>
        <taxon>Strongyloidoidea</taxon>
        <taxon>Strongyloididae</taxon>
        <taxon>Strongyloides</taxon>
    </lineage>
</organism>
<dbReference type="SUPFAM" id="SSF52833">
    <property type="entry name" value="Thioredoxin-like"/>
    <property type="match status" value="1"/>
</dbReference>
<evidence type="ECO:0000313" key="10">
    <source>
        <dbReference type="WBParaSite" id="SSTP_0000170900.1"/>
    </source>
</evidence>
<evidence type="ECO:0000256" key="5">
    <source>
        <dbReference type="ARBA" id="ARBA00025782"/>
    </source>
</evidence>
<evidence type="ECO:0000256" key="6">
    <source>
        <dbReference type="ARBA" id="ARBA00047388"/>
    </source>
</evidence>
<evidence type="ECO:0000256" key="3">
    <source>
        <dbReference type="ARBA" id="ARBA00023002"/>
    </source>
</evidence>
<evidence type="ECO:0000256" key="1">
    <source>
        <dbReference type="ARBA" id="ARBA00012612"/>
    </source>
</evidence>
<dbReference type="Proteomes" id="UP000035681">
    <property type="component" value="Unplaced"/>
</dbReference>
<dbReference type="WBParaSite" id="TCONS_00006251.p1">
    <property type="protein sequence ID" value="TCONS_00006251.p1"/>
    <property type="gene ID" value="XLOC_004414"/>
</dbReference>
<feature type="domain" description="Thioredoxin" evidence="8">
    <location>
        <begin position="19"/>
        <end position="167"/>
    </location>
</feature>
<name>A0A913HH17_STRER</name>
<dbReference type="WBParaSite" id="SSTP_0000170900.1">
    <property type="protein sequence ID" value="SSTP_0000170900.1"/>
    <property type="gene ID" value="SSTP_0000170900"/>
</dbReference>
<keyword evidence="2" id="KW-0677">Repeat</keyword>
<comment type="catalytic activity">
    <reaction evidence="7">
        <text>[protein]-dithiol + NADP(+) = [protein]-disulfide + NADPH + H(+)</text>
        <dbReference type="Rhea" id="RHEA:18753"/>
        <dbReference type="Rhea" id="RHEA-COMP:10593"/>
        <dbReference type="Rhea" id="RHEA-COMP:10594"/>
        <dbReference type="ChEBI" id="CHEBI:15378"/>
        <dbReference type="ChEBI" id="CHEBI:29950"/>
        <dbReference type="ChEBI" id="CHEBI:50058"/>
        <dbReference type="ChEBI" id="CHEBI:57783"/>
        <dbReference type="ChEBI" id="CHEBI:58349"/>
        <dbReference type="EC" id="1.8.1.8"/>
    </reaction>
</comment>
<dbReference type="EC" id="1.8.1.8" evidence="1"/>
<dbReference type="Pfam" id="PF13905">
    <property type="entry name" value="Thioredoxin_8"/>
    <property type="match status" value="1"/>
</dbReference>
<dbReference type="InterPro" id="IPR052259">
    <property type="entry name" value="Nucleoredoxin-like"/>
</dbReference>
<keyword evidence="9" id="KW-1185">Reference proteome</keyword>
<dbReference type="AlphaFoldDB" id="A0A913HH17"/>
<evidence type="ECO:0000313" key="9">
    <source>
        <dbReference type="Proteomes" id="UP000035681"/>
    </source>
</evidence>
<evidence type="ECO:0000256" key="7">
    <source>
        <dbReference type="ARBA" id="ARBA00047804"/>
    </source>
</evidence>
<dbReference type="InterPro" id="IPR012336">
    <property type="entry name" value="Thioredoxin-like_fold"/>
</dbReference>
<keyword evidence="3" id="KW-0560">Oxidoreductase</keyword>
<dbReference type="InterPro" id="IPR036249">
    <property type="entry name" value="Thioredoxin-like_sf"/>
</dbReference>
<sequence length="167" mass="18727">MVFMHFKIFFFNSIFKKKLKMSGRFANIGLKKNEDGTLVNGGEVLKGKVVALYFSASWCPPCKSFTPVLADFYSEASEMGLEIVFVSFDRSESDLNSYVKSHHGNWLHIPFGSEHIQQLAKEYDVRGIPALIVIKENGDVITKDGRNEVSSNPPKAVMANWKKSVSS</sequence>
<dbReference type="PANTHER" id="PTHR13871">
    <property type="entry name" value="THIOREDOXIN"/>
    <property type="match status" value="1"/>
</dbReference>
<evidence type="ECO:0000256" key="2">
    <source>
        <dbReference type="ARBA" id="ARBA00022737"/>
    </source>
</evidence>